<dbReference type="GO" id="GO:0009251">
    <property type="term" value="P:glucan catabolic process"/>
    <property type="evidence" value="ECO:0007669"/>
    <property type="project" value="TreeGrafter"/>
</dbReference>
<reference evidence="9 10" key="1">
    <citation type="journal article" date="2015" name="Genome Announc.">
        <title>Expanding the biotechnology potential of lactobacilli through comparative genomics of 213 strains and associated genera.</title>
        <authorList>
            <person name="Sun Z."/>
            <person name="Harris H.M."/>
            <person name="McCann A."/>
            <person name="Guo C."/>
            <person name="Argimon S."/>
            <person name="Zhang W."/>
            <person name="Yang X."/>
            <person name="Jeffery I.B."/>
            <person name="Cooney J.C."/>
            <person name="Kagawa T.F."/>
            <person name="Liu W."/>
            <person name="Song Y."/>
            <person name="Salvetti E."/>
            <person name="Wrobel A."/>
            <person name="Rasinkangas P."/>
            <person name="Parkhill J."/>
            <person name="Rea M.C."/>
            <person name="O'Sullivan O."/>
            <person name="Ritari J."/>
            <person name="Douillard F.P."/>
            <person name="Paul Ross R."/>
            <person name="Yang R."/>
            <person name="Briner A.E."/>
            <person name="Felis G.E."/>
            <person name="de Vos W.M."/>
            <person name="Barrangou R."/>
            <person name="Klaenhammer T.R."/>
            <person name="Caufield P.W."/>
            <person name="Cui Y."/>
            <person name="Zhang H."/>
            <person name="O'Toole P.W."/>
        </authorList>
    </citation>
    <scope>NUCLEOTIDE SEQUENCE [LARGE SCALE GENOMIC DNA]</scope>
    <source>
        <strain evidence="9 10">DSM 18630</strain>
    </source>
</reference>
<dbReference type="PATRIC" id="fig|1423750.3.peg.1455"/>
<dbReference type="AlphaFoldDB" id="A0A0R1VJG4"/>
<dbReference type="PRINTS" id="PR00133">
    <property type="entry name" value="GLHYDRLASE3"/>
</dbReference>
<evidence type="ECO:0000313" key="10">
    <source>
        <dbReference type="Proteomes" id="UP000051451"/>
    </source>
</evidence>
<name>A0A0R1VJG4_9LACO</name>
<dbReference type="OrthoDB" id="9805821at2"/>
<comment type="catalytic activity">
    <reaction evidence="1">
        <text>Hydrolysis of terminal, non-reducing beta-D-glucosyl residues with release of beta-D-glucose.</text>
        <dbReference type="EC" id="3.2.1.21"/>
    </reaction>
</comment>
<dbReference type="InterPro" id="IPR017853">
    <property type="entry name" value="GH"/>
</dbReference>
<evidence type="ECO:0000259" key="7">
    <source>
        <dbReference type="Pfam" id="PF00933"/>
    </source>
</evidence>
<dbReference type="GO" id="GO:0008422">
    <property type="term" value="F:beta-glucosidase activity"/>
    <property type="evidence" value="ECO:0007669"/>
    <property type="project" value="UniProtKB-EC"/>
</dbReference>
<proteinExistence type="inferred from homology"/>
<dbReference type="EC" id="3.2.1.21" evidence="3"/>
<dbReference type="InterPro" id="IPR036962">
    <property type="entry name" value="Glyco_hydro_3_N_sf"/>
</dbReference>
<dbReference type="InterPro" id="IPR001764">
    <property type="entry name" value="Glyco_hydro_3_N"/>
</dbReference>
<protein>
    <recommendedName>
        <fullName evidence="3">beta-glucosidase</fullName>
        <ecNumber evidence="3">3.2.1.21</ecNumber>
    </recommendedName>
</protein>
<dbReference type="Gene3D" id="3.20.20.300">
    <property type="entry name" value="Glycoside hydrolase, family 3, N-terminal domain"/>
    <property type="match status" value="1"/>
</dbReference>
<evidence type="ECO:0000256" key="5">
    <source>
        <dbReference type="ARBA" id="ARBA00022801"/>
    </source>
</evidence>
<gene>
    <name evidence="9" type="ORF">FC89_GL001420</name>
</gene>
<dbReference type="PANTHER" id="PTHR30620:SF16">
    <property type="entry name" value="LYSOSOMAL BETA GLUCOSIDASE"/>
    <property type="match status" value="1"/>
</dbReference>
<dbReference type="InterPro" id="IPR051915">
    <property type="entry name" value="Cellulose_Degrad_GH3"/>
</dbReference>
<dbReference type="Pfam" id="PF00933">
    <property type="entry name" value="Glyco_hydro_3"/>
    <property type="match status" value="1"/>
</dbReference>
<keyword evidence="5" id="KW-0378">Hydrolase</keyword>
<comment type="similarity">
    <text evidence="2">Belongs to the glycosyl hydrolase 3 family.</text>
</comment>
<dbReference type="GeneID" id="98319425"/>
<dbReference type="InterPro" id="IPR002772">
    <property type="entry name" value="Glyco_hydro_3_C"/>
</dbReference>
<dbReference type="Gene3D" id="3.40.50.1700">
    <property type="entry name" value="Glycoside hydrolase family 3 C-terminal domain"/>
    <property type="match status" value="1"/>
</dbReference>
<accession>A0A0R1VJG4</accession>
<evidence type="ECO:0000256" key="6">
    <source>
        <dbReference type="ARBA" id="ARBA00023295"/>
    </source>
</evidence>
<dbReference type="InterPro" id="IPR036881">
    <property type="entry name" value="Glyco_hydro_3_C_sf"/>
</dbReference>
<evidence type="ECO:0000256" key="1">
    <source>
        <dbReference type="ARBA" id="ARBA00000448"/>
    </source>
</evidence>
<evidence type="ECO:0000256" key="3">
    <source>
        <dbReference type="ARBA" id="ARBA00012744"/>
    </source>
</evidence>
<evidence type="ECO:0000313" key="9">
    <source>
        <dbReference type="EMBL" id="KRM05713.1"/>
    </source>
</evidence>
<comment type="caution">
    <text evidence="9">The sequence shown here is derived from an EMBL/GenBank/DDBJ whole genome shotgun (WGS) entry which is preliminary data.</text>
</comment>
<keyword evidence="6" id="KW-0326">Glycosidase</keyword>
<dbReference type="SUPFAM" id="SSF51445">
    <property type="entry name" value="(Trans)glycosidases"/>
    <property type="match status" value="1"/>
</dbReference>
<organism evidence="9 10">
    <name type="scientific">Liquorilactobacillus ghanensis DSM 18630</name>
    <dbReference type="NCBI Taxonomy" id="1423750"/>
    <lineage>
        <taxon>Bacteria</taxon>
        <taxon>Bacillati</taxon>
        <taxon>Bacillota</taxon>
        <taxon>Bacilli</taxon>
        <taxon>Lactobacillales</taxon>
        <taxon>Lactobacillaceae</taxon>
        <taxon>Liquorilactobacillus</taxon>
    </lineage>
</organism>
<dbReference type="EMBL" id="AZGB01000018">
    <property type="protein sequence ID" value="KRM05713.1"/>
    <property type="molecule type" value="Genomic_DNA"/>
</dbReference>
<dbReference type="RefSeq" id="WP_057872149.1">
    <property type="nucleotide sequence ID" value="NZ_AZGB01000018.1"/>
</dbReference>
<evidence type="ECO:0000259" key="8">
    <source>
        <dbReference type="Pfam" id="PF01915"/>
    </source>
</evidence>
<dbReference type="Proteomes" id="UP000051451">
    <property type="component" value="Unassembled WGS sequence"/>
</dbReference>
<dbReference type="Pfam" id="PF01915">
    <property type="entry name" value="Glyco_hydro_3_C"/>
    <property type="match status" value="1"/>
</dbReference>
<evidence type="ECO:0000256" key="2">
    <source>
        <dbReference type="ARBA" id="ARBA00005336"/>
    </source>
</evidence>
<feature type="domain" description="Glycoside hydrolase family 3 C-terminal" evidence="8">
    <location>
        <begin position="487"/>
        <end position="730"/>
    </location>
</feature>
<dbReference type="SUPFAM" id="SSF52279">
    <property type="entry name" value="Beta-D-glucan exohydrolase, C-terminal domain"/>
    <property type="match status" value="1"/>
</dbReference>
<feature type="domain" description="Glycoside hydrolase family 3 N-terminal" evidence="7">
    <location>
        <begin position="124"/>
        <end position="369"/>
    </location>
</feature>
<dbReference type="PANTHER" id="PTHR30620">
    <property type="entry name" value="PERIPLASMIC BETA-GLUCOSIDASE-RELATED"/>
    <property type="match status" value="1"/>
</dbReference>
<evidence type="ECO:0000256" key="4">
    <source>
        <dbReference type="ARBA" id="ARBA00022729"/>
    </source>
</evidence>
<sequence length="747" mass="83516">MTLCKVSNNDGPELVYDSESSLNIIQKDGLNFKDNDRTGILKPFEDWRLTPLERAKDLAERLSIEDIAGLMLFTSHLAIPAVGDRKSKYNGKVYEESGSAPDALSDLQKKYFLESRIKHTLVTSVESPEIAAKWNNRVQALSEGMPWSLPVVNATDPRHGYNSDTEFNEGSGGVASQWPESIGLGATFDPEILHQFGEIASIEDRAMGISMYLGPQVDMATEPRWMRLEGTFGESAKLSSALASALVCGLQITRKKNDWGNESISTTTKHWPGGGVIEGGRDAHFGYGKYGVYPGGHQQYQLKPFESVIDAKKRDVERTAGIMPYYSISTDFAPGQSENVGNAYSHYLITDLLRHQYNYDGVVRTDWCITSEEPTDIENVLSGDQCWGVEDGFTVGERHLKLLLAGVDQFGGNKDPKPILWAYKEMGKLMGKPWAERRFRLSAQRILKNMFQLGLFENPYTEPEIAANVVGRHDFVAAGLDAQKKSIVMLKNHSVLPLTLKTKVYIPKRQYPATHGWYLDPIAGYVKEPFNLTIAKQHFELVTDPNDADVALVKIKSPERDLKKYNGYDPERANAGETGYVPITLQYRPYKAKYARKVSIAGDARPGKVRNRTYKDKTVTTLNESDLDLVIKTKQQMGKKPVIVSVTAQNPFVLSEIEPYADAIVLDFGVSDRALFDVLDGTFEPSGLLPVQMPADMKTVETQKEDTPFDLVPFTDNDGNTYDFGYGLNYSGIIHDWRTKKFTKDVF</sequence>
<dbReference type="STRING" id="1423750.FC89_GL001420"/>
<keyword evidence="4" id="KW-0732">Signal</keyword>
<keyword evidence="10" id="KW-1185">Reference proteome</keyword>